<accession>A0A1Y2BGT0</accession>
<comment type="caution">
    <text evidence="3">The sequence shown here is derived from an EMBL/GenBank/DDBJ whole genome shotgun (WGS) entry which is preliminary data.</text>
</comment>
<dbReference type="InParanoid" id="A0A1Y2BGT0"/>
<feature type="domain" description="Bacteriophage T5 Orf172 DNA-binding" evidence="2">
    <location>
        <begin position="503"/>
        <end position="654"/>
    </location>
</feature>
<feature type="compositionally biased region" description="Polar residues" evidence="1">
    <location>
        <begin position="217"/>
        <end position="226"/>
    </location>
</feature>
<gene>
    <name evidence="3" type="ORF">BCR39DRAFT_586319</name>
</gene>
<feature type="compositionally biased region" description="Polar residues" evidence="1">
    <location>
        <begin position="360"/>
        <end position="369"/>
    </location>
</feature>
<keyword evidence="4" id="KW-1185">Reference proteome</keyword>
<feature type="compositionally biased region" description="Polar residues" evidence="1">
    <location>
        <begin position="174"/>
        <end position="184"/>
    </location>
</feature>
<dbReference type="PANTHER" id="PTHR28094">
    <property type="entry name" value="MEIOTICALLY UP-REGULATED GENE 113 PROTEIN"/>
    <property type="match status" value="1"/>
</dbReference>
<dbReference type="InterPro" id="IPR053006">
    <property type="entry name" value="Meiosis_regulatory"/>
</dbReference>
<evidence type="ECO:0000313" key="3">
    <source>
        <dbReference type="EMBL" id="ORY33697.1"/>
    </source>
</evidence>
<dbReference type="OrthoDB" id="2417614at2759"/>
<evidence type="ECO:0000256" key="1">
    <source>
        <dbReference type="SAM" id="MobiDB-lite"/>
    </source>
</evidence>
<feature type="compositionally biased region" description="Low complexity" evidence="1">
    <location>
        <begin position="336"/>
        <end position="359"/>
    </location>
</feature>
<proteinExistence type="predicted"/>
<feature type="compositionally biased region" description="Polar residues" evidence="1">
    <location>
        <begin position="284"/>
        <end position="302"/>
    </location>
</feature>
<dbReference type="PANTHER" id="PTHR28094:SF1">
    <property type="entry name" value="MEIOTICALLY UP-REGULATED GENE 113 PROTEIN"/>
    <property type="match status" value="1"/>
</dbReference>
<feature type="compositionally biased region" description="Polar residues" evidence="1">
    <location>
        <begin position="378"/>
        <end position="391"/>
    </location>
</feature>
<dbReference type="InterPro" id="IPR018306">
    <property type="entry name" value="Phage_T5_Orf172_DNA-bd"/>
</dbReference>
<feature type="compositionally biased region" description="Basic and acidic residues" evidence="1">
    <location>
        <begin position="127"/>
        <end position="154"/>
    </location>
</feature>
<feature type="region of interest" description="Disordered" evidence="1">
    <location>
        <begin position="125"/>
        <end position="401"/>
    </location>
</feature>
<dbReference type="Proteomes" id="UP000193986">
    <property type="component" value="Unassembled WGS sequence"/>
</dbReference>
<feature type="compositionally biased region" description="Low complexity" evidence="1">
    <location>
        <begin position="272"/>
        <end position="283"/>
    </location>
</feature>
<protein>
    <recommendedName>
        <fullName evidence="2">Bacteriophage T5 Orf172 DNA-binding domain-containing protein</fullName>
    </recommendedName>
</protein>
<name>A0A1Y2BGT0_9TREE</name>
<evidence type="ECO:0000259" key="2">
    <source>
        <dbReference type="Pfam" id="PF10544"/>
    </source>
</evidence>
<reference evidence="3 4" key="1">
    <citation type="submission" date="2016-07" db="EMBL/GenBank/DDBJ databases">
        <title>Pervasive Adenine N6-methylation of Active Genes in Fungi.</title>
        <authorList>
            <consortium name="DOE Joint Genome Institute"/>
            <person name="Mondo S.J."/>
            <person name="Dannebaum R.O."/>
            <person name="Kuo R.C."/>
            <person name="Labutti K."/>
            <person name="Haridas S."/>
            <person name="Kuo A."/>
            <person name="Salamov A."/>
            <person name="Ahrendt S.R."/>
            <person name="Lipzen A."/>
            <person name="Sullivan W."/>
            <person name="Andreopoulos W.B."/>
            <person name="Clum A."/>
            <person name="Lindquist E."/>
            <person name="Daum C."/>
            <person name="Ramamoorthy G.K."/>
            <person name="Gryganskyi A."/>
            <person name="Culley D."/>
            <person name="Magnuson J.K."/>
            <person name="James T.Y."/>
            <person name="O'Malley M.A."/>
            <person name="Stajich J.E."/>
            <person name="Spatafora J.W."/>
            <person name="Visel A."/>
            <person name="Grigoriev I.V."/>
        </authorList>
    </citation>
    <scope>NUCLEOTIDE SEQUENCE [LARGE SCALE GENOMIC DNA]</scope>
    <source>
        <strain evidence="3 4">68-887.2</strain>
    </source>
</reference>
<dbReference type="EMBL" id="MCFC01000005">
    <property type="protein sequence ID" value="ORY33697.1"/>
    <property type="molecule type" value="Genomic_DNA"/>
</dbReference>
<feature type="compositionally biased region" description="Low complexity" evidence="1">
    <location>
        <begin position="205"/>
        <end position="216"/>
    </location>
</feature>
<dbReference type="AlphaFoldDB" id="A0A1Y2BGT0"/>
<evidence type="ECO:0000313" key="4">
    <source>
        <dbReference type="Proteomes" id="UP000193986"/>
    </source>
</evidence>
<sequence>MYEYQQQWRETPYIDQAYPRASTVYQVEPLPRPPFMNPNLNMSINPNTNTNNILQSSPGSQRVYPYDQSDAETIYEHGIDRSDVQTLWQHDGLSRQVSAQSGNGNGSKGREYLAGLSVGMSGLGLHHGLETGTRRELQRQKEMNKERERDKDKPLPPLPDSHRPAFPYHRPAFPNNQSPFQNHQPPSPHRQPPFRYHQPPPSHHQPPFSHQQPTFPNQQPAASSPQAKLANLQPTVPNPQPIGDWRLKWDRPPPMTDLSPLRRPRTEGDLATTNSQKKQTTSSPHIRQTVTPKHKAASSSDLLSPPRPQSDRVTASSRKSIPRRGSNHPEAIYVPSSPSSSSSTSTLSSSTSSTSSSSSNLPKTVTTRSPARIRRATSEQPRTVLSTSTPTGIGKSTRCAGFTRQGQPCKRLVRAEAPYLTSAGQGDGDRPEEGERGLGRYCRDHAGMICQAEGFYARASKGAGAWIEFDKFIPPELGQQTQTLLRMVMESKLTNKEVPGFLYAYELRDLQTPDTSYFKIGRTDNPPRRVSEWTTNCPAHKITLRDVFPLSRPPPPTSPLIRKPSAPTSYLPGAHSHNLQSAQSKMCPAMKRWERLVHLEMAERSATTRPKEFNRVREKCKSCEKVHREIFPVARLSNDGKEYLNGVVEIISRWEMFVTTIVSIQND</sequence>
<dbReference type="STRING" id="71784.A0A1Y2BGT0"/>
<dbReference type="Pfam" id="PF10544">
    <property type="entry name" value="T5orf172"/>
    <property type="match status" value="1"/>
</dbReference>
<organism evidence="3 4">
    <name type="scientific">Naematelia encephala</name>
    <dbReference type="NCBI Taxonomy" id="71784"/>
    <lineage>
        <taxon>Eukaryota</taxon>
        <taxon>Fungi</taxon>
        <taxon>Dikarya</taxon>
        <taxon>Basidiomycota</taxon>
        <taxon>Agaricomycotina</taxon>
        <taxon>Tremellomycetes</taxon>
        <taxon>Tremellales</taxon>
        <taxon>Naemateliaceae</taxon>
        <taxon>Naematelia</taxon>
    </lineage>
</organism>